<feature type="region of interest" description="Disordered" evidence="1">
    <location>
        <begin position="1"/>
        <end position="50"/>
    </location>
</feature>
<dbReference type="AlphaFoldDB" id="A0A9Q0D6Y8"/>
<comment type="caution">
    <text evidence="2">The sequence shown here is derived from an EMBL/GenBank/DDBJ whole genome shotgun (WGS) entry which is preliminary data.</text>
</comment>
<evidence type="ECO:0000313" key="3">
    <source>
        <dbReference type="Proteomes" id="UP001148018"/>
    </source>
</evidence>
<name>A0A9Q0D6Y8_9TELE</name>
<gene>
    <name evidence="2" type="ORF">NHX12_000034</name>
</gene>
<dbReference type="EMBL" id="JANIIK010000592">
    <property type="protein sequence ID" value="KAJ3582989.1"/>
    <property type="molecule type" value="Genomic_DNA"/>
</dbReference>
<reference evidence="2" key="1">
    <citation type="submission" date="2022-07" db="EMBL/GenBank/DDBJ databases">
        <title>Chromosome-level genome of Muraenolepis orangiensis.</title>
        <authorList>
            <person name="Kim J."/>
        </authorList>
    </citation>
    <scope>NUCLEOTIDE SEQUENCE</scope>
    <source>
        <strain evidence="2">KU_S4_2022</strain>
        <tissue evidence="2">Muscle</tissue>
    </source>
</reference>
<protein>
    <submittedName>
        <fullName evidence="2">Uncharacterized protein</fullName>
    </submittedName>
</protein>
<dbReference type="Proteomes" id="UP001148018">
    <property type="component" value="Unassembled WGS sequence"/>
</dbReference>
<accession>A0A9Q0D6Y8</accession>
<feature type="non-terminal residue" evidence="2">
    <location>
        <position position="50"/>
    </location>
</feature>
<keyword evidence="3" id="KW-1185">Reference proteome</keyword>
<evidence type="ECO:0000313" key="2">
    <source>
        <dbReference type="EMBL" id="KAJ3582989.1"/>
    </source>
</evidence>
<proteinExistence type="predicted"/>
<sequence>VGSRPEETEGEEIPSPGLPRGHRDEEDATTPSPFRTRRLRRGVGKSTRVF</sequence>
<organism evidence="2 3">
    <name type="scientific">Muraenolepis orangiensis</name>
    <name type="common">Patagonian moray cod</name>
    <dbReference type="NCBI Taxonomy" id="630683"/>
    <lineage>
        <taxon>Eukaryota</taxon>
        <taxon>Metazoa</taxon>
        <taxon>Chordata</taxon>
        <taxon>Craniata</taxon>
        <taxon>Vertebrata</taxon>
        <taxon>Euteleostomi</taxon>
        <taxon>Actinopterygii</taxon>
        <taxon>Neopterygii</taxon>
        <taxon>Teleostei</taxon>
        <taxon>Neoteleostei</taxon>
        <taxon>Acanthomorphata</taxon>
        <taxon>Zeiogadaria</taxon>
        <taxon>Gadariae</taxon>
        <taxon>Gadiformes</taxon>
        <taxon>Muraenolepidoidei</taxon>
        <taxon>Muraenolepididae</taxon>
        <taxon>Muraenolepis</taxon>
    </lineage>
</organism>
<evidence type="ECO:0000256" key="1">
    <source>
        <dbReference type="SAM" id="MobiDB-lite"/>
    </source>
</evidence>